<dbReference type="InterPro" id="IPR015943">
    <property type="entry name" value="WD40/YVTN_repeat-like_dom_sf"/>
</dbReference>
<dbReference type="EMBL" id="MU154558">
    <property type="protein sequence ID" value="KAF9495874.1"/>
    <property type="molecule type" value="Genomic_DNA"/>
</dbReference>
<dbReference type="AlphaFoldDB" id="A0A9P5ZXM9"/>
<feature type="compositionally biased region" description="Low complexity" evidence="2">
    <location>
        <begin position="469"/>
        <end position="536"/>
    </location>
</feature>
<evidence type="ECO:0000256" key="1">
    <source>
        <dbReference type="SAM" id="Coils"/>
    </source>
</evidence>
<feature type="region of interest" description="Disordered" evidence="2">
    <location>
        <begin position="380"/>
        <end position="548"/>
    </location>
</feature>
<dbReference type="PANTHER" id="PTHR44414">
    <property type="entry name" value="PROTEIN NEDD1"/>
    <property type="match status" value="1"/>
</dbReference>
<reference evidence="3" key="1">
    <citation type="submission" date="2020-11" db="EMBL/GenBank/DDBJ databases">
        <authorList>
            <consortium name="DOE Joint Genome Institute"/>
            <person name="Ahrendt S."/>
            <person name="Riley R."/>
            <person name="Andreopoulos W."/>
            <person name="Labutti K."/>
            <person name="Pangilinan J."/>
            <person name="Ruiz-Duenas F.J."/>
            <person name="Barrasa J.M."/>
            <person name="Sanchez-Garcia M."/>
            <person name="Camarero S."/>
            <person name="Miyauchi S."/>
            <person name="Serrano A."/>
            <person name="Linde D."/>
            <person name="Babiker R."/>
            <person name="Drula E."/>
            <person name="Ayuso-Fernandez I."/>
            <person name="Pacheco R."/>
            <person name="Padilla G."/>
            <person name="Ferreira P."/>
            <person name="Barriuso J."/>
            <person name="Kellner H."/>
            <person name="Castanera R."/>
            <person name="Alfaro M."/>
            <person name="Ramirez L."/>
            <person name="Pisabarro A.G."/>
            <person name="Kuo A."/>
            <person name="Tritt A."/>
            <person name="Lipzen A."/>
            <person name="He G."/>
            <person name="Yan M."/>
            <person name="Ng V."/>
            <person name="Cullen D."/>
            <person name="Martin F."/>
            <person name="Rosso M.-N."/>
            <person name="Henrissat B."/>
            <person name="Hibbett D."/>
            <person name="Martinez A.T."/>
            <person name="Grigoriev I.V."/>
        </authorList>
    </citation>
    <scope>NUCLEOTIDE SEQUENCE</scope>
    <source>
        <strain evidence="3">ATCC 90797</strain>
    </source>
</reference>
<dbReference type="InterPro" id="IPR052818">
    <property type="entry name" value="NEDD1_Spindle_Assembly"/>
</dbReference>
<dbReference type="InterPro" id="IPR036322">
    <property type="entry name" value="WD40_repeat_dom_sf"/>
</dbReference>
<dbReference type="Gene3D" id="2.130.10.10">
    <property type="entry name" value="YVTN repeat-like/Quinoprotein amine dehydrogenase"/>
    <property type="match status" value="1"/>
</dbReference>
<dbReference type="GO" id="GO:0007020">
    <property type="term" value="P:microtubule nucleation"/>
    <property type="evidence" value="ECO:0007669"/>
    <property type="project" value="TreeGrafter"/>
</dbReference>
<accession>A0A9P5ZXM9</accession>
<feature type="region of interest" description="Disordered" evidence="2">
    <location>
        <begin position="299"/>
        <end position="367"/>
    </location>
</feature>
<organism evidence="3 4">
    <name type="scientific">Pleurotus eryngii</name>
    <name type="common">Boletus of the steppes</name>
    <dbReference type="NCBI Taxonomy" id="5323"/>
    <lineage>
        <taxon>Eukaryota</taxon>
        <taxon>Fungi</taxon>
        <taxon>Dikarya</taxon>
        <taxon>Basidiomycota</taxon>
        <taxon>Agaricomycotina</taxon>
        <taxon>Agaricomycetes</taxon>
        <taxon>Agaricomycetidae</taxon>
        <taxon>Agaricales</taxon>
        <taxon>Pleurotineae</taxon>
        <taxon>Pleurotaceae</taxon>
        <taxon>Pleurotus</taxon>
    </lineage>
</organism>
<dbReference type="OrthoDB" id="1602884at2759"/>
<sequence>MLAVTTAGALLIAEPHSLKRDTVTPLVDLSISPNSCAWANGSTVYLSSGEAIHRYDRVAGSLDHVMSLAEPNSRVLVKDGSGLIVSDGRKVHIVDVRGTTTQTLESHTSVISSISLSTDASLLASATSAVVHVYNLATGSNSVLRGLALAGQSIGACAFHSHSRTRLLLGIGRQFVVFDTTRPSSPVKTIPLDTSSSGDINAVSSSPFSKSLVAVSTTDGYLGLIDLEKEKGLFRTLNLGVAVPSMSFSQDGASVYLGTCDGRLLVVDLRALEKPPKEIMVNPDGKPITAIAIQSKSQAQESLKKDKVASTSKVTTSSRGAVSHKTTPKSPSKPLSSKKSKTPAMPDAGAKVRSQPEEAKGLNDSQISVQLENLSAFRAPTKSKVSTAKPDSPKVSKAKTPTSLASPSRTTASARPAKVSSPSKLSKDGPRKPRTMPTGSRARLPAENIPSSSSQLSVPSEHDSRPRSRQSAISSASRTVSSTSTMGPSTGSRVSSIASARSASSLSSRTTSSATSSKQTRKVSQTSTRMTSRTPSPDLPGVTADPATPIPAVRKRAALGVLGLGTPEVNRWIEAGNDGGEAEARKDKGKGKAVGFQETVDAFEGRDEDEDDKENERSLVVSPLRRGKPVQHDWAAASPTRFAMPSSPGVPTTGPAHELLRTIVKDVMCDFQQESRNEMVGLHLDMLRMGRNWKKDMKEMMEYMGSLKALQEENLRLREENERLRRGY</sequence>
<keyword evidence="1" id="KW-0175">Coiled coil</keyword>
<evidence type="ECO:0000313" key="4">
    <source>
        <dbReference type="Proteomes" id="UP000807025"/>
    </source>
</evidence>
<dbReference type="SMART" id="SM00320">
    <property type="entry name" value="WD40"/>
    <property type="match status" value="3"/>
</dbReference>
<name>A0A9P5ZXM9_PLEER</name>
<evidence type="ECO:0000313" key="3">
    <source>
        <dbReference type="EMBL" id="KAF9495874.1"/>
    </source>
</evidence>
<dbReference type="PANTHER" id="PTHR44414:SF1">
    <property type="entry name" value="PROTEIN NEDD1"/>
    <property type="match status" value="1"/>
</dbReference>
<feature type="coiled-coil region" evidence="1">
    <location>
        <begin position="700"/>
        <end position="727"/>
    </location>
</feature>
<dbReference type="GO" id="GO:0000922">
    <property type="term" value="C:spindle pole"/>
    <property type="evidence" value="ECO:0007669"/>
    <property type="project" value="TreeGrafter"/>
</dbReference>
<dbReference type="GO" id="GO:0000278">
    <property type="term" value="P:mitotic cell cycle"/>
    <property type="evidence" value="ECO:0007669"/>
    <property type="project" value="TreeGrafter"/>
</dbReference>
<feature type="compositionally biased region" description="Polar residues" evidence="2">
    <location>
        <begin position="399"/>
        <end position="413"/>
    </location>
</feature>
<dbReference type="GO" id="GO:0043015">
    <property type="term" value="F:gamma-tubulin binding"/>
    <property type="evidence" value="ECO:0007669"/>
    <property type="project" value="TreeGrafter"/>
</dbReference>
<comment type="caution">
    <text evidence="3">The sequence shown here is derived from an EMBL/GenBank/DDBJ whole genome shotgun (WGS) entry which is preliminary data.</text>
</comment>
<evidence type="ECO:0000256" key="2">
    <source>
        <dbReference type="SAM" id="MobiDB-lite"/>
    </source>
</evidence>
<proteinExistence type="predicted"/>
<dbReference type="Proteomes" id="UP000807025">
    <property type="component" value="Unassembled WGS sequence"/>
</dbReference>
<dbReference type="GO" id="GO:0036064">
    <property type="term" value="C:ciliary basal body"/>
    <property type="evidence" value="ECO:0007669"/>
    <property type="project" value="TreeGrafter"/>
</dbReference>
<protein>
    <submittedName>
        <fullName evidence="3">YVTN repeat-like/Quino protein amine dehydrogenase</fullName>
    </submittedName>
</protein>
<gene>
    <name evidence="3" type="ORF">BDN71DRAFT_1416435</name>
</gene>
<keyword evidence="4" id="KW-1185">Reference proteome</keyword>
<dbReference type="GO" id="GO:0005737">
    <property type="term" value="C:cytoplasm"/>
    <property type="evidence" value="ECO:0007669"/>
    <property type="project" value="TreeGrafter"/>
</dbReference>
<dbReference type="InterPro" id="IPR001680">
    <property type="entry name" value="WD40_rpt"/>
</dbReference>
<dbReference type="SUPFAM" id="SSF50978">
    <property type="entry name" value="WD40 repeat-like"/>
    <property type="match status" value="1"/>
</dbReference>
<dbReference type="GO" id="GO:0005814">
    <property type="term" value="C:centriole"/>
    <property type="evidence" value="ECO:0007669"/>
    <property type="project" value="TreeGrafter"/>
</dbReference>
<feature type="compositionally biased region" description="Low complexity" evidence="2">
    <location>
        <begin position="309"/>
        <end position="335"/>
    </location>
</feature>